<dbReference type="PANTHER" id="PTHR23028:SF53">
    <property type="entry name" value="ACYL_TRANSF_3 DOMAIN-CONTAINING PROTEIN"/>
    <property type="match status" value="1"/>
</dbReference>
<feature type="transmembrane region" description="Helical" evidence="9">
    <location>
        <begin position="454"/>
        <end position="475"/>
    </location>
</feature>
<evidence type="ECO:0000256" key="9">
    <source>
        <dbReference type="SAM" id="Phobius"/>
    </source>
</evidence>
<dbReference type="AlphaFoldDB" id="A0A6J5YD74"/>
<feature type="compositionally biased region" description="Polar residues" evidence="8">
    <location>
        <begin position="1"/>
        <end position="12"/>
    </location>
</feature>
<evidence type="ECO:0000256" key="3">
    <source>
        <dbReference type="ARBA" id="ARBA00022679"/>
    </source>
</evidence>
<dbReference type="InterPro" id="IPR002656">
    <property type="entry name" value="Acyl_transf_3_dom"/>
</dbReference>
<feature type="compositionally biased region" description="Low complexity" evidence="8">
    <location>
        <begin position="38"/>
        <end position="51"/>
    </location>
</feature>
<reference evidence="11" key="1">
    <citation type="submission" date="2020-05" db="EMBL/GenBank/DDBJ databases">
        <authorList>
            <person name="Chiriac C."/>
            <person name="Salcher M."/>
            <person name="Ghai R."/>
            <person name="Kavagutti S V."/>
        </authorList>
    </citation>
    <scope>NUCLEOTIDE SEQUENCE</scope>
</reference>
<feature type="transmembrane region" description="Helical" evidence="9">
    <location>
        <begin position="139"/>
        <end position="157"/>
    </location>
</feature>
<dbReference type="EMBL" id="CAEMXZ010000006">
    <property type="protein sequence ID" value="CAB4322496.1"/>
    <property type="molecule type" value="Genomic_DNA"/>
</dbReference>
<feature type="transmembrane region" description="Helical" evidence="9">
    <location>
        <begin position="309"/>
        <end position="328"/>
    </location>
</feature>
<feature type="domain" description="Acyltransferase 3" evidence="10">
    <location>
        <begin position="73"/>
        <end position="422"/>
    </location>
</feature>
<evidence type="ECO:0000313" key="12">
    <source>
        <dbReference type="EMBL" id="CAB4920940.1"/>
    </source>
</evidence>
<dbReference type="GO" id="GO:0005886">
    <property type="term" value="C:plasma membrane"/>
    <property type="evidence" value="ECO:0007669"/>
    <property type="project" value="UniProtKB-SubCell"/>
</dbReference>
<feature type="transmembrane region" description="Helical" evidence="9">
    <location>
        <begin position="67"/>
        <end position="90"/>
    </location>
</feature>
<feature type="transmembrane region" description="Helical" evidence="9">
    <location>
        <begin position="401"/>
        <end position="423"/>
    </location>
</feature>
<feature type="region of interest" description="Disordered" evidence="8">
    <location>
        <begin position="1"/>
        <end position="57"/>
    </location>
</feature>
<evidence type="ECO:0000256" key="2">
    <source>
        <dbReference type="ARBA" id="ARBA00022475"/>
    </source>
</evidence>
<dbReference type="InterPro" id="IPR036514">
    <property type="entry name" value="SGNH_hydro_sf"/>
</dbReference>
<evidence type="ECO:0000256" key="6">
    <source>
        <dbReference type="ARBA" id="ARBA00023136"/>
    </source>
</evidence>
<sequence>MDASARASSNPASKGGVDNEDLHWWKPSPIAPSGHDQSASGNSGSATTGTSVRRAARTESTIVPRSFAHLPVLDGLRGLAVVAVVLFHFAPDLVPGGFLGVDIFFVLSGFLLTSLVLVEHHNKARISMSGFWIRRIRRLLPAALVTVVVSVAIAFILEPDFTRSTLRGEALAAITYVSNWWTIGHGQSYASSFGPQSPVAHFWSLAVEEQFYLLFPFLIVGLGVAVRIAIRRKLPRPKLHRLSVLLLIVAVVGTIASAIDMVLIHTPQTDPSREYLGTDTRVQTILVGVGLACLWYLKPKRRDTRPAMAAIGGGVVLLSLLLLAIALADFRSDWLYRGGFTLIAIGIAALIWVLARHGSPVTNWVLESLPMRRIGEVSYGLYLWHWPVMVFLNPQRTGLDGIALFTLRVIVTVAATIASYIFVERPLRRPRGSQEPRPGTREAQLRNRQALKGWGSASLAAVLCVLVLTVGPVVGGSTSTATPPSTSPTVVTTPPGELPAALPYTALWIGDSVMWTLGGGGPIVFPQPDSYTSPFDPAELVIWNRAVYPCEILRYPSRFNGLLRAHNTNCDNNDWAVANDELRPQIIVFSAVVSDTYDRYVNGRLVEFGTPEFDQIYLDALDRALTPLAVHLPQIVLLDQPLPFTVYEPNGRPSENWRVIHMGELFRRYAANHPRVSVVDLKPIVCPTDPCSNRTPDDQVIRNDGLHFTRAGMELLSPSLSNAIIAAARSTGIPPVAAEASPPETQPAGATQ</sequence>
<evidence type="ECO:0000313" key="11">
    <source>
        <dbReference type="EMBL" id="CAB4322496.1"/>
    </source>
</evidence>
<proteinExistence type="predicted"/>
<dbReference type="InterPro" id="IPR050879">
    <property type="entry name" value="Acyltransferase_3"/>
</dbReference>
<dbReference type="Pfam" id="PF01757">
    <property type="entry name" value="Acyl_transf_3"/>
    <property type="match status" value="1"/>
</dbReference>
<comment type="subcellular location">
    <subcellularLocation>
        <location evidence="1">Cell membrane</location>
        <topology evidence="1">Multi-pass membrane protein</topology>
    </subcellularLocation>
</comment>
<dbReference type="GO" id="GO:0009103">
    <property type="term" value="P:lipopolysaccharide biosynthetic process"/>
    <property type="evidence" value="ECO:0007669"/>
    <property type="project" value="TreeGrafter"/>
</dbReference>
<organism evidence="11">
    <name type="scientific">freshwater metagenome</name>
    <dbReference type="NCBI Taxonomy" id="449393"/>
    <lineage>
        <taxon>unclassified sequences</taxon>
        <taxon>metagenomes</taxon>
        <taxon>ecological metagenomes</taxon>
    </lineage>
</organism>
<evidence type="ECO:0000256" key="7">
    <source>
        <dbReference type="ARBA" id="ARBA00023315"/>
    </source>
</evidence>
<dbReference type="GO" id="GO:0016747">
    <property type="term" value="F:acyltransferase activity, transferring groups other than amino-acyl groups"/>
    <property type="evidence" value="ECO:0007669"/>
    <property type="project" value="InterPro"/>
</dbReference>
<keyword evidence="2" id="KW-1003">Cell membrane</keyword>
<keyword evidence="4 9" id="KW-0812">Transmembrane</keyword>
<keyword evidence="5 9" id="KW-1133">Transmembrane helix</keyword>
<evidence type="ECO:0000259" key="10">
    <source>
        <dbReference type="Pfam" id="PF01757"/>
    </source>
</evidence>
<name>A0A6J5YD74_9ZZZZ</name>
<keyword evidence="7" id="KW-0012">Acyltransferase</keyword>
<accession>A0A6J5YD74</accession>
<evidence type="ECO:0000256" key="5">
    <source>
        <dbReference type="ARBA" id="ARBA00022989"/>
    </source>
</evidence>
<protein>
    <submittedName>
        <fullName evidence="11">Unannotated protein</fullName>
    </submittedName>
</protein>
<feature type="transmembrane region" description="Helical" evidence="9">
    <location>
        <begin position="334"/>
        <end position="355"/>
    </location>
</feature>
<feature type="transmembrane region" description="Helical" evidence="9">
    <location>
        <begin position="96"/>
        <end position="118"/>
    </location>
</feature>
<feature type="transmembrane region" description="Helical" evidence="9">
    <location>
        <begin position="242"/>
        <end position="264"/>
    </location>
</feature>
<keyword evidence="6 9" id="KW-0472">Membrane</keyword>
<evidence type="ECO:0000256" key="1">
    <source>
        <dbReference type="ARBA" id="ARBA00004651"/>
    </source>
</evidence>
<dbReference type="SUPFAM" id="SSF52266">
    <property type="entry name" value="SGNH hydrolase"/>
    <property type="match status" value="1"/>
</dbReference>
<evidence type="ECO:0000256" key="4">
    <source>
        <dbReference type="ARBA" id="ARBA00022692"/>
    </source>
</evidence>
<keyword evidence="3" id="KW-0808">Transferase</keyword>
<dbReference type="Gene3D" id="3.40.50.1110">
    <property type="entry name" value="SGNH hydrolase"/>
    <property type="match status" value="1"/>
</dbReference>
<dbReference type="PANTHER" id="PTHR23028">
    <property type="entry name" value="ACETYLTRANSFERASE"/>
    <property type="match status" value="1"/>
</dbReference>
<evidence type="ECO:0000256" key="8">
    <source>
        <dbReference type="SAM" id="MobiDB-lite"/>
    </source>
</evidence>
<dbReference type="EMBL" id="CAFBNC010000002">
    <property type="protein sequence ID" value="CAB4920940.1"/>
    <property type="molecule type" value="Genomic_DNA"/>
</dbReference>
<gene>
    <name evidence="11" type="ORF">UFOPK1392_00231</name>
    <name evidence="12" type="ORF">UFOPK3733_00066</name>
</gene>
<feature type="transmembrane region" description="Helical" evidence="9">
    <location>
        <begin position="211"/>
        <end position="230"/>
    </location>
</feature>